<feature type="transmembrane region" description="Helical" evidence="8">
    <location>
        <begin position="541"/>
        <end position="562"/>
    </location>
</feature>
<feature type="transmembrane region" description="Helical" evidence="8">
    <location>
        <begin position="600"/>
        <end position="622"/>
    </location>
</feature>
<feature type="transmembrane region" description="Helical" evidence="8">
    <location>
        <begin position="323"/>
        <end position="349"/>
    </location>
</feature>
<keyword evidence="3" id="KW-1003">Cell membrane</keyword>
<feature type="transmembrane region" description="Helical" evidence="8">
    <location>
        <begin position="569"/>
        <end position="588"/>
    </location>
</feature>
<evidence type="ECO:0000313" key="10">
    <source>
        <dbReference type="EMBL" id="MFC4468760.1"/>
    </source>
</evidence>
<evidence type="ECO:0000256" key="3">
    <source>
        <dbReference type="ARBA" id="ARBA00022475"/>
    </source>
</evidence>
<feature type="domain" description="SSD" evidence="9">
    <location>
        <begin position="219"/>
        <end position="348"/>
    </location>
</feature>
<dbReference type="RefSeq" id="WP_386346809.1">
    <property type="nucleotide sequence ID" value="NZ_JBHSFG010000052.1"/>
</dbReference>
<evidence type="ECO:0000256" key="2">
    <source>
        <dbReference type="ARBA" id="ARBA00010157"/>
    </source>
</evidence>
<feature type="transmembrane region" description="Helical" evidence="8">
    <location>
        <begin position="40"/>
        <end position="60"/>
    </location>
</feature>
<evidence type="ECO:0000259" key="9">
    <source>
        <dbReference type="PROSITE" id="PS50156"/>
    </source>
</evidence>
<evidence type="ECO:0000256" key="1">
    <source>
        <dbReference type="ARBA" id="ARBA00004651"/>
    </source>
</evidence>
<protein>
    <submittedName>
        <fullName evidence="10">MMPL family transporter</fullName>
    </submittedName>
</protein>
<evidence type="ECO:0000256" key="7">
    <source>
        <dbReference type="SAM" id="MobiDB-lite"/>
    </source>
</evidence>
<feature type="region of interest" description="Disordered" evidence="7">
    <location>
        <begin position="1"/>
        <end position="21"/>
    </location>
</feature>
<comment type="caution">
    <text evidence="10">The sequence shown here is derived from an EMBL/GenBank/DDBJ whole genome shotgun (WGS) entry which is preliminary data.</text>
</comment>
<dbReference type="Gene3D" id="1.20.1640.10">
    <property type="entry name" value="Multidrug efflux transporter AcrB transmembrane domain"/>
    <property type="match status" value="2"/>
</dbReference>
<evidence type="ECO:0000256" key="6">
    <source>
        <dbReference type="ARBA" id="ARBA00023136"/>
    </source>
</evidence>
<keyword evidence="6 8" id="KW-0472">Membrane</keyword>
<evidence type="ECO:0000256" key="8">
    <source>
        <dbReference type="SAM" id="Phobius"/>
    </source>
</evidence>
<name>A0ABV8YXE2_9ACTN</name>
<dbReference type="PANTHER" id="PTHR33406:SF11">
    <property type="entry name" value="MEMBRANE PROTEIN SCO6666-RELATED"/>
    <property type="match status" value="1"/>
</dbReference>
<dbReference type="EMBL" id="JBHSFG010000052">
    <property type="protein sequence ID" value="MFC4468760.1"/>
    <property type="molecule type" value="Genomic_DNA"/>
</dbReference>
<gene>
    <name evidence="10" type="ORF">ACFPH6_30225</name>
</gene>
<keyword evidence="5 8" id="KW-1133">Transmembrane helix</keyword>
<comment type="similarity">
    <text evidence="2">Belongs to the resistance-nodulation-cell division (RND) (TC 2.A.6) family. MmpL subfamily.</text>
</comment>
<accession>A0ABV8YXE2</accession>
<feature type="transmembrane region" description="Helical" evidence="8">
    <location>
        <begin position="643"/>
        <end position="665"/>
    </location>
</feature>
<dbReference type="InterPro" id="IPR004869">
    <property type="entry name" value="MMPL_dom"/>
</dbReference>
<dbReference type="Pfam" id="PF03176">
    <property type="entry name" value="MMPL"/>
    <property type="match status" value="2"/>
</dbReference>
<feature type="transmembrane region" description="Helical" evidence="8">
    <location>
        <begin position="199"/>
        <end position="219"/>
    </location>
</feature>
<organism evidence="10 11">
    <name type="scientific">Streptomyces xiangluensis</name>
    <dbReference type="NCBI Taxonomy" id="2665720"/>
    <lineage>
        <taxon>Bacteria</taxon>
        <taxon>Bacillati</taxon>
        <taxon>Actinomycetota</taxon>
        <taxon>Actinomycetes</taxon>
        <taxon>Kitasatosporales</taxon>
        <taxon>Streptomycetaceae</taxon>
        <taxon>Streptomyces</taxon>
    </lineage>
</organism>
<feature type="transmembrane region" description="Helical" evidence="8">
    <location>
        <begin position="677"/>
        <end position="699"/>
    </location>
</feature>
<reference evidence="11" key="1">
    <citation type="journal article" date="2019" name="Int. J. Syst. Evol. Microbiol.">
        <title>The Global Catalogue of Microorganisms (GCM) 10K type strain sequencing project: providing services to taxonomists for standard genome sequencing and annotation.</title>
        <authorList>
            <consortium name="The Broad Institute Genomics Platform"/>
            <consortium name="The Broad Institute Genome Sequencing Center for Infectious Disease"/>
            <person name="Wu L."/>
            <person name="Ma J."/>
        </authorList>
    </citation>
    <scope>NUCLEOTIDE SEQUENCE [LARGE SCALE GENOMIC DNA]</scope>
    <source>
        <strain evidence="11">DT43</strain>
    </source>
</reference>
<dbReference type="InterPro" id="IPR000731">
    <property type="entry name" value="SSD"/>
</dbReference>
<comment type="subcellular location">
    <subcellularLocation>
        <location evidence="1">Cell membrane</location>
        <topology evidence="1">Multi-pass membrane protein</topology>
    </subcellularLocation>
</comment>
<feature type="transmembrane region" description="Helical" evidence="8">
    <location>
        <begin position="387"/>
        <end position="406"/>
    </location>
</feature>
<dbReference type="InterPro" id="IPR050545">
    <property type="entry name" value="Mycobact_MmpL"/>
</dbReference>
<keyword evidence="4 8" id="KW-0812">Transmembrane</keyword>
<evidence type="ECO:0000256" key="5">
    <source>
        <dbReference type="ARBA" id="ARBA00022989"/>
    </source>
</evidence>
<sequence length="738" mass="76337">MSPNRGAPAPLAPPGPPGRRAKARVGRFGALAGWAQRHRWAALLLWVAVLAAVTLGSQAAGPAYKNNFALPGTDSQTATDLFTKHGSGQAGDSVEIVLKDSQGIDQPKAAVEKMLAKVEQLPGVADVRSPYVDAAAVSKDGTIGYATVTLDGKAEVVPKEDVAKIIDTAKGAASGDLQVEVGGEAVRGAQEKGSPTAELAGIAAAVIILGLLFGSLVAAAVPLITALFAVGSALGLIVLASHVFTVADFTPPITMLVGLGVGIDYALLIFYRYRQELTDGAEPAEAGRKALDAAGRTVFFAGCTVIIALLGLVALGLGSLQGVALALALTVLTTMAASLVLLPALLALFGKRIQRHVLKHADKTAAKGKAEGRRWRALASAVQRRPLPALVAATIVLLALSAPALGMRLGFADAGNDPKTTTSRQAYDLLAEGFGPGFNGPLIVLAQGDAAAGKSVSSALAKTEGVAAASPAVPSEDGALSTVFVYPTTSPQDKGTADLVHHLRGDVAPTLERNTGAKVLVGGATAASQDFSETVSKRMPLFIAVVVGLSSLLLMMVFRSILIPVKAALLNLISITAALGAMTLVFQHGLFGVQPGPIEAFLPVLIFAIVFGLSMDYEVFLVGRMHEEWERTKDHSLAVREGLASTGKVITAAGAIMIVVFGAFMLSADRMLQEFGLGLAVAILMDALVIRCLMVPAIMQLFGKWAWWLPAPLARRLPKVTLEAPADSPPAGRESPAL</sequence>
<dbReference type="PANTHER" id="PTHR33406">
    <property type="entry name" value="MEMBRANE PROTEIN MJ1562-RELATED"/>
    <property type="match status" value="1"/>
</dbReference>
<evidence type="ECO:0000313" key="11">
    <source>
        <dbReference type="Proteomes" id="UP001596012"/>
    </source>
</evidence>
<evidence type="ECO:0000256" key="4">
    <source>
        <dbReference type="ARBA" id="ARBA00022692"/>
    </source>
</evidence>
<feature type="transmembrane region" description="Helical" evidence="8">
    <location>
        <begin position="226"/>
        <end position="247"/>
    </location>
</feature>
<dbReference type="SUPFAM" id="SSF82866">
    <property type="entry name" value="Multidrug efflux transporter AcrB transmembrane domain"/>
    <property type="match status" value="2"/>
</dbReference>
<proteinExistence type="inferred from homology"/>
<feature type="transmembrane region" description="Helical" evidence="8">
    <location>
        <begin position="253"/>
        <end position="271"/>
    </location>
</feature>
<feature type="transmembrane region" description="Helical" evidence="8">
    <location>
        <begin position="298"/>
        <end position="317"/>
    </location>
</feature>
<dbReference type="PROSITE" id="PS50156">
    <property type="entry name" value="SSD"/>
    <property type="match status" value="1"/>
</dbReference>
<keyword evidence="11" id="KW-1185">Reference proteome</keyword>
<dbReference type="Proteomes" id="UP001596012">
    <property type="component" value="Unassembled WGS sequence"/>
</dbReference>